<evidence type="ECO:0000313" key="8">
    <source>
        <dbReference type="Proteomes" id="UP001432322"/>
    </source>
</evidence>
<keyword evidence="2 5" id="KW-0812">Transmembrane</keyword>
<evidence type="ECO:0000256" key="4">
    <source>
        <dbReference type="ARBA" id="ARBA00023136"/>
    </source>
</evidence>
<dbReference type="Proteomes" id="UP001432322">
    <property type="component" value="Unassembled WGS sequence"/>
</dbReference>
<keyword evidence="4 5" id="KW-0472">Membrane</keyword>
<sequence>LHCISLISRTLVIKFDFISHMQRLAGRSVDFLQRVLESTRYVIHRLTPLLFVSLLLDFIFCATCVAIPYYLVGTKHALLYYQIYPALLITLINALYHCFRLFSSRKCDASLRTHNGIGQIDSEHCQLCGLRVSGLYDHCSWLGVCISARNARHFFLLLIHLLIYSITSAAVTVPLAVQLIWEPSLLYRICYKSHLGPLSLFFCQSWSSSQSFMLFYLMSAAAALAVAVSLVPVLLLFTRFTVYGGSFSRPSKGSLIYLIDQNFLCNFLLQPGERLCLQKLLKMVLIPSRQPAFW</sequence>
<dbReference type="AlphaFoldDB" id="A0AAV5VGU9"/>
<organism evidence="7 8">
    <name type="scientific">Pristionchus fissidentatus</name>
    <dbReference type="NCBI Taxonomy" id="1538716"/>
    <lineage>
        <taxon>Eukaryota</taxon>
        <taxon>Metazoa</taxon>
        <taxon>Ecdysozoa</taxon>
        <taxon>Nematoda</taxon>
        <taxon>Chromadorea</taxon>
        <taxon>Rhabditida</taxon>
        <taxon>Rhabditina</taxon>
        <taxon>Diplogasteromorpha</taxon>
        <taxon>Diplogasteroidea</taxon>
        <taxon>Neodiplogasteridae</taxon>
        <taxon>Pristionchus</taxon>
    </lineage>
</organism>
<protein>
    <recommendedName>
        <fullName evidence="5">Palmitoyltransferase</fullName>
        <ecNumber evidence="5">2.3.1.225</ecNumber>
    </recommendedName>
</protein>
<evidence type="ECO:0000313" key="7">
    <source>
        <dbReference type="EMBL" id="GMT17352.1"/>
    </source>
</evidence>
<comment type="domain">
    <text evidence="5">The DHHC domain is required for palmitoyltransferase activity.</text>
</comment>
<keyword evidence="5" id="KW-0808">Transferase</keyword>
<accession>A0AAV5VGU9</accession>
<dbReference type="Pfam" id="PF01529">
    <property type="entry name" value="DHHC"/>
    <property type="match status" value="1"/>
</dbReference>
<keyword evidence="5" id="KW-0012">Acyltransferase</keyword>
<proteinExistence type="inferred from homology"/>
<evidence type="ECO:0000256" key="1">
    <source>
        <dbReference type="ARBA" id="ARBA00004141"/>
    </source>
</evidence>
<feature type="transmembrane region" description="Helical" evidence="5">
    <location>
        <begin position="49"/>
        <end position="72"/>
    </location>
</feature>
<dbReference type="EMBL" id="BTSY01000003">
    <property type="protein sequence ID" value="GMT17352.1"/>
    <property type="molecule type" value="Genomic_DNA"/>
</dbReference>
<feature type="transmembrane region" description="Helical" evidence="5">
    <location>
        <begin position="154"/>
        <end position="177"/>
    </location>
</feature>
<reference evidence="7" key="1">
    <citation type="submission" date="2023-10" db="EMBL/GenBank/DDBJ databases">
        <title>Genome assembly of Pristionchus species.</title>
        <authorList>
            <person name="Yoshida K."/>
            <person name="Sommer R.J."/>
        </authorList>
    </citation>
    <scope>NUCLEOTIDE SEQUENCE</scope>
    <source>
        <strain evidence="7">RS5133</strain>
    </source>
</reference>
<feature type="non-terminal residue" evidence="7">
    <location>
        <position position="1"/>
    </location>
</feature>
<comment type="catalytic activity">
    <reaction evidence="5">
        <text>L-cysteinyl-[protein] + hexadecanoyl-CoA = S-hexadecanoyl-L-cysteinyl-[protein] + CoA</text>
        <dbReference type="Rhea" id="RHEA:36683"/>
        <dbReference type="Rhea" id="RHEA-COMP:10131"/>
        <dbReference type="Rhea" id="RHEA-COMP:11032"/>
        <dbReference type="ChEBI" id="CHEBI:29950"/>
        <dbReference type="ChEBI" id="CHEBI:57287"/>
        <dbReference type="ChEBI" id="CHEBI:57379"/>
        <dbReference type="ChEBI" id="CHEBI:74151"/>
        <dbReference type="EC" id="2.3.1.225"/>
    </reaction>
</comment>
<dbReference type="GO" id="GO:0019706">
    <property type="term" value="F:protein-cysteine S-palmitoyltransferase activity"/>
    <property type="evidence" value="ECO:0007669"/>
    <property type="project" value="UniProtKB-EC"/>
</dbReference>
<keyword evidence="8" id="KW-1185">Reference proteome</keyword>
<comment type="similarity">
    <text evidence="5">Belongs to the DHHC palmitoyltransferase family.</text>
</comment>
<dbReference type="GO" id="GO:0016020">
    <property type="term" value="C:membrane"/>
    <property type="evidence" value="ECO:0007669"/>
    <property type="project" value="UniProtKB-SubCell"/>
</dbReference>
<feature type="domain" description="Palmitoyltransferase DHHC" evidence="6">
    <location>
        <begin position="113"/>
        <end position="219"/>
    </location>
</feature>
<gene>
    <name evidence="7" type="ORF">PFISCL1PPCAC_8649</name>
</gene>
<dbReference type="InterPro" id="IPR001594">
    <property type="entry name" value="Palmitoyltrfase_DHHC"/>
</dbReference>
<evidence type="ECO:0000256" key="2">
    <source>
        <dbReference type="ARBA" id="ARBA00022692"/>
    </source>
</evidence>
<evidence type="ECO:0000259" key="6">
    <source>
        <dbReference type="Pfam" id="PF01529"/>
    </source>
</evidence>
<dbReference type="EC" id="2.3.1.225" evidence="5"/>
<name>A0AAV5VGU9_9BILA</name>
<comment type="caution">
    <text evidence="7">The sequence shown here is derived from an EMBL/GenBank/DDBJ whole genome shotgun (WGS) entry which is preliminary data.</text>
</comment>
<comment type="subcellular location">
    <subcellularLocation>
        <location evidence="1">Membrane</location>
        <topology evidence="1">Multi-pass membrane protein</topology>
    </subcellularLocation>
</comment>
<keyword evidence="3 5" id="KW-1133">Transmembrane helix</keyword>
<dbReference type="PROSITE" id="PS50216">
    <property type="entry name" value="DHHC"/>
    <property type="match status" value="1"/>
</dbReference>
<feature type="transmembrane region" description="Helical" evidence="5">
    <location>
        <begin position="214"/>
        <end position="237"/>
    </location>
</feature>
<evidence type="ECO:0000256" key="5">
    <source>
        <dbReference type="RuleBase" id="RU079119"/>
    </source>
</evidence>
<feature type="transmembrane region" description="Helical" evidence="5">
    <location>
        <begin position="78"/>
        <end position="96"/>
    </location>
</feature>
<evidence type="ECO:0000256" key="3">
    <source>
        <dbReference type="ARBA" id="ARBA00022989"/>
    </source>
</evidence>